<dbReference type="EMBL" id="JBHSIU010000093">
    <property type="protein sequence ID" value="MFC5006174.1"/>
    <property type="molecule type" value="Genomic_DNA"/>
</dbReference>
<sequence>MTDDLRYALRAEYELAHEAIRPDGVAAVHATASRNRRRRAFAGAAVLTVALAAGGAAAWRLAPGGDPPAQVVGAGDCDRPGVDVSVFLRMDRTDEQTAEIDRALRASPEVYCLVFETREEAWERFKQQFSDAPDLVAATKVDQLPESFRFRVAKRAEVDVVGQRVHGLNGITDYICQCPVKSR</sequence>
<dbReference type="Gene3D" id="3.30.70.3040">
    <property type="match status" value="1"/>
</dbReference>
<keyword evidence="1" id="KW-0812">Transmembrane</keyword>
<dbReference type="InterPro" id="IPR040690">
    <property type="entry name" value="FtsX_ECD"/>
</dbReference>
<organism evidence="3 4">
    <name type="scientific">Dactylosporangium cerinum</name>
    <dbReference type="NCBI Taxonomy" id="1434730"/>
    <lineage>
        <taxon>Bacteria</taxon>
        <taxon>Bacillati</taxon>
        <taxon>Actinomycetota</taxon>
        <taxon>Actinomycetes</taxon>
        <taxon>Micromonosporales</taxon>
        <taxon>Micromonosporaceae</taxon>
        <taxon>Dactylosporangium</taxon>
    </lineage>
</organism>
<keyword evidence="1" id="KW-0472">Membrane</keyword>
<gene>
    <name evidence="3" type="ORF">ACFPIJ_51195</name>
</gene>
<evidence type="ECO:0000256" key="1">
    <source>
        <dbReference type="SAM" id="Phobius"/>
    </source>
</evidence>
<feature type="domain" description="FtsX extracellular" evidence="2">
    <location>
        <begin position="82"/>
        <end position="172"/>
    </location>
</feature>
<feature type="transmembrane region" description="Helical" evidence="1">
    <location>
        <begin position="40"/>
        <end position="62"/>
    </location>
</feature>
<dbReference type="RefSeq" id="WP_380126779.1">
    <property type="nucleotide sequence ID" value="NZ_JBHSIU010000093.1"/>
</dbReference>
<keyword evidence="4" id="KW-1185">Reference proteome</keyword>
<name>A0ABV9WFC0_9ACTN</name>
<dbReference type="Proteomes" id="UP001595912">
    <property type="component" value="Unassembled WGS sequence"/>
</dbReference>
<keyword evidence="1" id="KW-1133">Transmembrane helix</keyword>
<accession>A0ABV9WFC0</accession>
<comment type="caution">
    <text evidence="3">The sequence shown here is derived from an EMBL/GenBank/DDBJ whole genome shotgun (WGS) entry which is preliminary data.</text>
</comment>
<evidence type="ECO:0000313" key="3">
    <source>
        <dbReference type="EMBL" id="MFC5006174.1"/>
    </source>
</evidence>
<protein>
    <submittedName>
        <fullName evidence="3">Permease-like cell division protein FtsX</fullName>
    </submittedName>
</protein>
<evidence type="ECO:0000259" key="2">
    <source>
        <dbReference type="Pfam" id="PF18075"/>
    </source>
</evidence>
<dbReference type="Pfam" id="PF18075">
    <property type="entry name" value="FtsX_ECD"/>
    <property type="match status" value="1"/>
</dbReference>
<evidence type="ECO:0000313" key="4">
    <source>
        <dbReference type="Proteomes" id="UP001595912"/>
    </source>
</evidence>
<proteinExistence type="predicted"/>
<reference evidence="4" key="1">
    <citation type="journal article" date="2019" name="Int. J. Syst. Evol. Microbiol.">
        <title>The Global Catalogue of Microorganisms (GCM) 10K type strain sequencing project: providing services to taxonomists for standard genome sequencing and annotation.</title>
        <authorList>
            <consortium name="The Broad Institute Genomics Platform"/>
            <consortium name="The Broad Institute Genome Sequencing Center for Infectious Disease"/>
            <person name="Wu L."/>
            <person name="Ma J."/>
        </authorList>
    </citation>
    <scope>NUCLEOTIDE SEQUENCE [LARGE SCALE GENOMIC DNA]</scope>
    <source>
        <strain evidence="4">CGMCC 4.7152</strain>
    </source>
</reference>